<protein>
    <submittedName>
        <fullName evidence="1">Uncharacterized protein</fullName>
    </submittedName>
</protein>
<sequence>MEETEGQSGNGLHAWEWRFNSPVVLCTKIHAPLDPFPSSQLPLYPPNQLNQTIDKNIVTEENAAGIKENV</sequence>
<evidence type="ECO:0000313" key="2">
    <source>
        <dbReference type="Proteomes" id="UP001234178"/>
    </source>
</evidence>
<organism evidence="1 2">
    <name type="scientific">Daphnia magna</name>
    <dbReference type="NCBI Taxonomy" id="35525"/>
    <lineage>
        <taxon>Eukaryota</taxon>
        <taxon>Metazoa</taxon>
        <taxon>Ecdysozoa</taxon>
        <taxon>Arthropoda</taxon>
        <taxon>Crustacea</taxon>
        <taxon>Branchiopoda</taxon>
        <taxon>Diplostraca</taxon>
        <taxon>Cladocera</taxon>
        <taxon>Anomopoda</taxon>
        <taxon>Daphniidae</taxon>
        <taxon>Daphnia</taxon>
    </lineage>
</organism>
<dbReference type="EMBL" id="JAOYFB010000037">
    <property type="protein sequence ID" value="KAK4022501.1"/>
    <property type="molecule type" value="Genomic_DNA"/>
</dbReference>
<accession>A0ABR0ABJ2</accession>
<comment type="caution">
    <text evidence="1">The sequence shown here is derived from an EMBL/GenBank/DDBJ whole genome shotgun (WGS) entry which is preliminary data.</text>
</comment>
<reference evidence="1 2" key="1">
    <citation type="journal article" date="2023" name="Nucleic Acids Res.">
        <title>The hologenome of Daphnia magna reveals possible DNA methylation and microbiome-mediated evolution of the host genome.</title>
        <authorList>
            <person name="Chaturvedi A."/>
            <person name="Li X."/>
            <person name="Dhandapani V."/>
            <person name="Marshall H."/>
            <person name="Kissane S."/>
            <person name="Cuenca-Cambronero M."/>
            <person name="Asole G."/>
            <person name="Calvet F."/>
            <person name="Ruiz-Romero M."/>
            <person name="Marangio P."/>
            <person name="Guigo R."/>
            <person name="Rago D."/>
            <person name="Mirbahai L."/>
            <person name="Eastwood N."/>
            <person name="Colbourne J.K."/>
            <person name="Zhou J."/>
            <person name="Mallon E."/>
            <person name="Orsini L."/>
        </authorList>
    </citation>
    <scope>NUCLEOTIDE SEQUENCE [LARGE SCALE GENOMIC DNA]</scope>
    <source>
        <strain evidence="1">LRV0_1</strain>
    </source>
</reference>
<gene>
    <name evidence="1" type="ORF">OUZ56_007966</name>
</gene>
<dbReference type="Proteomes" id="UP001234178">
    <property type="component" value="Unassembled WGS sequence"/>
</dbReference>
<name>A0ABR0ABJ2_9CRUS</name>
<evidence type="ECO:0000313" key="1">
    <source>
        <dbReference type="EMBL" id="KAK4022501.1"/>
    </source>
</evidence>
<proteinExistence type="predicted"/>
<keyword evidence="2" id="KW-1185">Reference proteome</keyword>